<proteinExistence type="predicted"/>
<protein>
    <submittedName>
        <fullName evidence="1">Uncharacterized protein</fullName>
    </submittedName>
</protein>
<sequence length="59" mass="6725">MDIPLIFNAFKNLIQEKSIISMVIHDTHSVGYVKEQNDSESSKLLFTPEQHKALLALLQ</sequence>
<accession>A0A392V335</accession>
<reference evidence="1 2" key="1">
    <citation type="journal article" date="2018" name="Front. Plant Sci.">
        <title>Red Clover (Trifolium pratense) and Zigzag Clover (T. medium) - A Picture of Genomic Similarities and Differences.</title>
        <authorList>
            <person name="Dluhosova J."/>
            <person name="Istvanek J."/>
            <person name="Nedelnik J."/>
            <person name="Repkova J."/>
        </authorList>
    </citation>
    <scope>NUCLEOTIDE SEQUENCE [LARGE SCALE GENOMIC DNA]</scope>
    <source>
        <strain evidence="2">cv. 10/8</strain>
        <tissue evidence="1">Leaf</tissue>
    </source>
</reference>
<keyword evidence="2" id="KW-1185">Reference proteome</keyword>
<name>A0A392V335_9FABA</name>
<dbReference type="Proteomes" id="UP000265520">
    <property type="component" value="Unassembled WGS sequence"/>
</dbReference>
<dbReference type="EMBL" id="LXQA011046482">
    <property type="protein sequence ID" value="MCI82557.1"/>
    <property type="molecule type" value="Genomic_DNA"/>
</dbReference>
<comment type="caution">
    <text evidence="1">The sequence shown here is derived from an EMBL/GenBank/DDBJ whole genome shotgun (WGS) entry which is preliminary data.</text>
</comment>
<evidence type="ECO:0000313" key="2">
    <source>
        <dbReference type="Proteomes" id="UP000265520"/>
    </source>
</evidence>
<feature type="non-terminal residue" evidence="1">
    <location>
        <position position="59"/>
    </location>
</feature>
<organism evidence="1 2">
    <name type="scientific">Trifolium medium</name>
    <dbReference type="NCBI Taxonomy" id="97028"/>
    <lineage>
        <taxon>Eukaryota</taxon>
        <taxon>Viridiplantae</taxon>
        <taxon>Streptophyta</taxon>
        <taxon>Embryophyta</taxon>
        <taxon>Tracheophyta</taxon>
        <taxon>Spermatophyta</taxon>
        <taxon>Magnoliopsida</taxon>
        <taxon>eudicotyledons</taxon>
        <taxon>Gunneridae</taxon>
        <taxon>Pentapetalae</taxon>
        <taxon>rosids</taxon>
        <taxon>fabids</taxon>
        <taxon>Fabales</taxon>
        <taxon>Fabaceae</taxon>
        <taxon>Papilionoideae</taxon>
        <taxon>50 kb inversion clade</taxon>
        <taxon>NPAAA clade</taxon>
        <taxon>Hologalegina</taxon>
        <taxon>IRL clade</taxon>
        <taxon>Trifolieae</taxon>
        <taxon>Trifolium</taxon>
    </lineage>
</organism>
<evidence type="ECO:0000313" key="1">
    <source>
        <dbReference type="EMBL" id="MCI82557.1"/>
    </source>
</evidence>
<dbReference type="AlphaFoldDB" id="A0A392V335"/>